<dbReference type="GO" id="GO:0016787">
    <property type="term" value="F:hydrolase activity"/>
    <property type="evidence" value="ECO:0007669"/>
    <property type="project" value="InterPro"/>
</dbReference>
<keyword evidence="3" id="KW-1185">Reference proteome</keyword>
<dbReference type="AlphaFoldDB" id="A0A8H7PI78"/>
<feature type="domain" description="Dienelactone hydrolase" evidence="1">
    <location>
        <begin position="37"/>
        <end position="222"/>
    </location>
</feature>
<dbReference type="Gene3D" id="3.40.50.1820">
    <property type="entry name" value="alpha/beta hydrolase"/>
    <property type="match status" value="1"/>
</dbReference>
<name>A0A8H7PI78_9FUNG</name>
<evidence type="ECO:0000259" key="1">
    <source>
        <dbReference type="Pfam" id="PF01738"/>
    </source>
</evidence>
<dbReference type="EMBL" id="JAEPRA010000016">
    <property type="protein sequence ID" value="KAG2174462.1"/>
    <property type="molecule type" value="Genomic_DNA"/>
</dbReference>
<protein>
    <recommendedName>
        <fullName evidence="1">Dienelactone hydrolase domain-containing protein</fullName>
    </recommendedName>
</protein>
<organism evidence="2 3">
    <name type="scientific">Umbelopsis vinacea</name>
    <dbReference type="NCBI Taxonomy" id="44442"/>
    <lineage>
        <taxon>Eukaryota</taxon>
        <taxon>Fungi</taxon>
        <taxon>Fungi incertae sedis</taxon>
        <taxon>Mucoromycota</taxon>
        <taxon>Mucoromycotina</taxon>
        <taxon>Umbelopsidomycetes</taxon>
        <taxon>Umbelopsidales</taxon>
        <taxon>Umbelopsidaceae</taxon>
        <taxon>Umbelopsis</taxon>
    </lineage>
</organism>
<sequence length="286" mass="30838">MSSSLNITNESLQCCRRGNLRTGTPAGKEITLAGRQAYLAAAANGKPVGAVLYITDAFGWDVPNARLLADTYAADGDLDVYILNVLDNDAIPAGAFTNPDLKFDMAAWAGKIISLRPEHEGAYVEAAKELRSKYSKVAASGYCWGGYYSIRLAQHDDLIVTAIASHPSLVAVPGDIEPIKKPVFFVCAETDQQFGDEKREEAKAVLAKKPETGSFFKLYPGNGLELCCIIDCKSLFVHTDIVSFDVSKGTQHGFTTRPDAEGVTASHEAKDATVTWILKHFGVTDA</sequence>
<evidence type="ECO:0000313" key="2">
    <source>
        <dbReference type="EMBL" id="KAG2174462.1"/>
    </source>
</evidence>
<dbReference type="PANTHER" id="PTHR17630">
    <property type="entry name" value="DIENELACTONE HYDROLASE"/>
    <property type="match status" value="1"/>
</dbReference>
<proteinExistence type="predicted"/>
<dbReference type="InterPro" id="IPR029058">
    <property type="entry name" value="AB_hydrolase_fold"/>
</dbReference>
<accession>A0A8H7PI78</accession>
<dbReference type="SUPFAM" id="SSF53474">
    <property type="entry name" value="alpha/beta-Hydrolases"/>
    <property type="match status" value="1"/>
</dbReference>
<dbReference type="InterPro" id="IPR002925">
    <property type="entry name" value="Dienelactn_hydro"/>
</dbReference>
<dbReference type="OrthoDB" id="17560at2759"/>
<reference evidence="2" key="1">
    <citation type="submission" date="2020-12" db="EMBL/GenBank/DDBJ databases">
        <title>Metabolic potential, ecology and presence of endohyphal bacteria is reflected in genomic diversity of Mucoromycotina.</title>
        <authorList>
            <person name="Muszewska A."/>
            <person name="Okrasinska A."/>
            <person name="Steczkiewicz K."/>
            <person name="Drgas O."/>
            <person name="Orlowska M."/>
            <person name="Perlinska-Lenart U."/>
            <person name="Aleksandrzak-Piekarczyk T."/>
            <person name="Szatraj K."/>
            <person name="Zielenkiewicz U."/>
            <person name="Pilsyk S."/>
            <person name="Malc E."/>
            <person name="Mieczkowski P."/>
            <person name="Kruszewska J.S."/>
            <person name="Biernat P."/>
            <person name="Pawlowska J."/>
        </authorList>
    </citation>
    <scope>NUCLEOTIDE SEQUENCE</scope>
    <source>
        <strain evidence="2">WA0000051536</strain>
    </source>
</reference>
<dbReference type="PANTHER" id="PTHR17630:SF44">
    <property type="entry name" value="PROTEIN AIM2"/>
    <property type="match status" value="1"/>
</dbReference>
<gene>
    <name evidence="2" type="ORF">INT44_006725</name>
</gene>
<dbReference type="Proteomes" id="UP000612746">
    <property type="component" value="Unassembled WGS sequence"/>
</dbReference>
<comment type="caution">
    <text evidence="2">The sequence shown here is derived from an EMBL/GenBank/DDBJ whole genome shotgun (WGS) entry which is preliminary data.</text>
</comment>
<evidence type="ECO:0000313" key="3">
    <source>
        <dbReference type="Proteomes" id="UP000612746"/>
    </source>
</evidence>
<dbReference type="Pfam" id="PF01738">
    <property type="entry name" value="DLH"/>
    <property type="match status" value="1"/>
</dbReference>